<protein>
    <submittedName>
        <fullName evidence="3">Uncharacterized protein</fullName>
    </submittedName>
</protein>
<evidence type="ECO:0000313" key="3">
    <source>
        <dbReference type="EMBL" id="MBP0443214.1"/>
    </source>
</evidence>
<keyword evidence="2" id="KW-0812">Transmembrane</keyword>
<evidence type="ECO:0000256" key="1">
    <source>
        <dbReference type="SAM" id="MobiDB-lite"/>
    </source>
</evidence>
<feature type="region of interest" description="Disordered" evidence="1">
    <location>
        <begin position="1"/>
        <end position="26"/>
    </location>
</feature>
<evidence type="ECO:0000256" key="2">
    <source>
        <dbReference type="SAM" id="Phobius"/>
    </source>
</evidence>
<dbReference type="Proteomes" id="UP000681594">
    <property type="component" value="Unassembled WGS sequence"/>
</dbReference>
<accession>A0ABS4AA89</accession>
<dbReference type="EMBL" id="JAGIZB010000001">
    <property type="protein sequence ID" value="MBP0443214.1"/>
    <property type="molecule type" value="Genomic_DNA"/>
</dbReference>
<keyword evidence="4" id="KW-1185">Reference proteome</keyword>
<name>A0ABS4AA89_9PROT</name>
<keyword evidence="2" id="KW-0472">Membrane</keyword>
<organism evidence="3 4">
    <name type="scientific">Pararoseomonas baculiformis</name>
    <dbReference type="NCBI Taxonomy" id="2820812"/>
    <lineage>
        <taxon>Bacteria</taxon>
        <taxon>Pseudomonadati</taxon>
        <taxon>Pseudomonadota</taxon>
        <taxon>Alphaproteobacteria</taxon>
        <taxon>Acetobacterales</taxon>
        <taxon>Acetobacteraceae</taxon>
        <taxon>Pararoseomonas</taxon>
    </lineage>
</organism>
<gene>
    <name evidence="3" type="ORF">J8J14_00350</name>
</gene>
<proteinExistence type="predicted"/>
<reference evidence="3 4" key="1">
    <citation type="submission" date="2021-03" db="EMBL/GenBank/DDBJ databases">
        <authorList>
            <person name="So Y."/>
        </authorList>
    </citation>
    <scope>NUCLEOTIDE SEQUENCE [LARGE SCALE GENOMIC DNA]</scope>
    <source>
        <strain evidence="3 4">SSH11</strain>
    </source>
</reference>
<sequence length="76" mass="8307">MTNGPGDLGDAQSRAENAKFREMAQRQQAANPEYAYAPRWAPMGNWRMSGLDLFIILLGVGLILMVVGMRLLGVIG</sequence>
<evidence type="ECO:0000313" key="4">
    <source>
        <dbReference type="Proteomes" id="UP000681594"/>
    </source>
</evidence>
<comment type="caution">
    <text evidence="3">The sequence shown here is derived from an EMBL/GenBank/DDBJ whole genome shotgun (WGS) entry which is preliminary data.</text>
</comment>
<feature type="transmembrane region" description="Helical" evidence="2">
    <location>
        <begin position="53"/>
        <end position="72"/>
    </location>
</feature>
<keyword evidence="2" id="KW-1133">Transmembrane helix</keyword>
<dbReference type="RefSeq" id="WP_209377441.1">
    <property type="nucleotide sequence ID" value="NZ_JAGIZB010000001.1"/>
</dbReference>